<gene>
    <name evidence="1" type="ORF">UFOVP1608_47</name>
</gene>
<protein>
    <submittedName>
        <fullName evidence="1">Uncharacterized protein</fullName>
    </submittedName>
</protein>
<name>A0A6J5SVB1_9CAUD</name>
<organism evidence="1">
    <name type="scientific">uncultured Caudovirales phage</name>
    <dbReference type="NCBI Taxonomy" id="2100421"/>
    <lineage>
        <taxon>Viruses</taxon>
        <taxon>Duplodnaviria</taxon>
        <taxon>Heunggongvirae</taxon>
        <taxon>Uroviricota</taxon>
        <taxon>Caudoviricetes</taxon>
        <taxon>Peduoviridae</taxon>
        <taxon>Maltschvirus</taxon>
        <taxon>Maltschvirus maltsch</taxon>
    </lineage>
</organism>
<evidence type="ECO:0000313" key="1">
    <source>
        <dbReference type="EMBL" id="CAB4218724.1"/>
    </source>
</evidence>
<reference evidence="1" key="1">
    <citation type="submission" date="2020-05" db="EMBL/GenBank/DDBJ databases">
        <authorList>
            <person name="Chiriac C."/>
            <person name="Salcher M."/>
            <person name="Ghai R."/>
            <person name="Kavagutti S V."/>
        </authorList>
    </citation>
    <scope>NUCLEOTIDE SEQUENCE</scope>
</reference>
<proteinExistence type="predicted"/>
<accession>A0A6J5SVB1</accession>
<sequence length="82" mass="9429">MTNDELLARIIGDDGEPLKIETVRAWQQALRAVVELHKPEQYQLPAKFRGGEKGEWDTFHRCKSCFITYPCPTIQAVLDNLK</sequence>
<dbReference type="EMBL" id="LR797470">
    <property type="protein sequence ID" value="CAB4218724.1"/>
    <property type="molecule type" value="Genomic_DNA"/>
</dbReference>